<evidence type="ECO:0000313" key="4">
    <source>
        <dbReference type="Proteomes" id="UP001203410"/>
    </source>
</evidence>
<keyword evidence="4" id="KW-1185">Reference proteome</keyword>
<feature type="compositionally biased region" description="Basic residues" evidence="1">
    <location>
        <begin position="159"/>
        <end position="168"/>
    </location>
</feature>
<dbReference type="RefSeq" id="WP_249902882.1">
    <property type="nucleotide sequence ID" value="NZ_JAMGBA010000001.1"/>
</dbReference>
<dbReference type="InterPro" id="IPR018247">
    <property type="entry name" value="EF_Hand_1_Ca_BS"/>
</dbReference>
<evidence type="ECO:0000259" key="2">
    <source>
        <dbReference type="PROSITE" id="PS50222"/>
    </source>
</evidence>
<proteinExistence type="predicted"/>
<dbReference type="Proteomes" id="UP001203410">
    <property type="component" value="Unassembled WGS sequence"/>
</dbReference>
<organism evidence="3 4">
    <name type="scientific">Sphingomonas caseinilyticus</name>
    <dbReference type="NCBI Taxonomy" id="2908205"/>
    <lineage>
        <taxon>Bacteria</taxon>
        <taxon>Pseudomonadati</taxon>
        <taxon>Pseudomonadota</taxon>
        <taxon>Alphaproteobacteria</taxon>
        <taxon>Sphingomonadales</taxon>
        <taxon>Sphingomonadaceae</taxon>
        <taxon>Sphingomonas</taxon>
    </lineage>
</organism>
<comment type="caution">
    <text evidence="3">The sequence shown here is derived from an EMBL/GenBank/DDBJ whole genome shotgun (WGS) entry which is preliminary data.</text>
</comment>
<dbReference type="InterPro" id="IPR002048">
    <property type="entry name" value="EF_hand_dom"/>
</dbReference>
<dbReference type="PROSITE" id="PS00018">
    <property type="entry name" value="EF_HAND_1"/>
    <property type="match status" value="1"/>
</dbReference>
<accession>A0ABT0RR78</accession>
<dbReference type="EMBL" id="JAMGBA010000001">
    <property type="protein sequence ID" value="MCL6697518.1"/>
    <property type="molecule type" value="Genomic_DNA"/>
</dbReference>
<protein>
    <recommendedName>
        <fullName evidence="2">EF-hand domain-containing protein</fullName>
    </recommendedName>
</protein>
<evidence type="ECO:0000256" key="1">
    <source>
        <dbReference type="SAM" id="MobiDB-lite"/>
    </source>
</evidence>
<dbReference type="PROSITE" id="PS50222">
    <property type="entry name" value="EF_HAND_2"/>
    <property type="match status" value="1"/>
</dbReference>
<feature type="compositionally biased region" description="Basic and acidic residues" evidence="1">
    <location>
        <begin position="77"/>
        <end position="92"/>
    </location>
</feature>
<dbReference type="InterPro" id="IPR011992">
    <property type="entry name" value="EF-hand-dom_pair"/>
</dbReference>
<feature type="region of interest" description="Disordered" evidence="1">
    <location>
        <begin position="157"/>
        <end position="185"/>
    </location>
</feature>
<reference evidence="3 4" key="1">
    <citation type="submission" date="2022-05" db="EMBL/GenBank/DDBJ databases">
        <authorList>
            <person name="Jo J.-H."/>
            <person name="Im W.-T."/>
        </authorList>
    </citation>
    <scope>NUCLEOTIDE SEQUENCE [LARGE SCALE GENOMIC DNA]</scope>
    <source>
        <strain evidence="3 4">NSE70-1</strain>
    </source>
</reference>
<sequence>MGEPFRPPSSGEAPIERWFVQADRNRDGLLTSDEMQADAERFFARLDDNQDGQIDPDERRAYEQEIAPEIQVNSDWRQARGEPKPKRDDYDGYNKSGLQGAARYGILNIPQPVASADADFNRAVSLAEFRQAAAYRFTLLDSSGRGKIALPELVERLPIRPKGKRPKPKKNELDTRVGAPLPEGS</sequence>
<dbReference type="Pfam" id="PF13202">
    <property type="entry name" value="EF-hand_5"/>
    <property type="match status" value="2"/>
</dbReference>
<gene>
    <name evidence="3" type="ORF">LZ496_01790</name>
</gene>
<evidence type="ECO:0000313" key="3">
    <source>
        <dbReference type="EMBL" id="MCL6697518.1"/>
    </source>
</evidence>
<dbReference type="SUPFAM" id="SSF47473">
    <property type="entry name" value="EF-hand"/>
    <property type="match status" value="1"/>
</dbReference>
<dbReference type="Gene3D" id="1.10.238.10">
    <property type="entry name" value="EF-hand"/>
    <property type="match status" value="1"/>
</dbReference>
<feature type="region of interest" description="Disordered" evidence="1">
    <location>
        <begin position="66"/>
        <end position="95"/>
    </location>
</feature>
<feature type="domain" description="EF-hand" evidence="2">
    <location>
        <begin position="10"/>
        <end position="45"/>
    </location>
</feature>
<name>A0ABT0RR78_9SPHN</name>